<feature type="transmembrane region" description="Helical" evidence="5">
    <location>
        <begin position="90"/>
        <end position="116"/>
    </location>
</feature>
<comment type="caution">
    <text evidence="6">The sequence shown here is derived from an EMBL/GenBank/DDBJ whole genome shotgun (WGS) entry which is preliminary data.</text>
</comment>
<evidence type="ECO:0000256" key="2">
    <source>
        <dbReference type="ARBA" id="ARBA00022692"/>
    </source>
</evidence>
<name>A0A645AIS2_9ZZZZ</name>
<keyword evidence="4 5" id="KW-0472">Membrane</keyword>
<evidence type="ECO:0000256" key="1">
    <source>
        <dbReference type="ARBA" id="ARBA00004141"/>
    </source>
</evidence>
<dbReference type="GO" id="GO:0016020">
    <property type="term" value="C:membrane"/>
    <property type="evidence" value="ECO:0007669"/>
    <property type="project" value="UniProtKB-SubCell"/>
</dbReference>
<feature type="transmembrane region" description="Helical" evidence="5">
    <location>
        <begin position="59"/>
        <end position="78"/>
    </location>
</feature>
<organism evidence="6">
    <name type="scientific">bioreactor metagenome</name>
    <dbReference type="NCBI Taxonomy" id="1076179"/>
    <lineage>
        <taxon>unclassified sequences</taxon>
        <taxon>metagenomes</taxon>
        <taxon>ecological metagenomes</taxon>
    </lineage>
</organism>
<feature type="transmembrane region" description="Helical" evidence="5">
    <location>
        <begin position="32"/>
        <end position="53"/>
    </location>
</feature>
<accession>A0A645AIS2</accession>
<feature type="transmembrane region" description="Helical" evidence="5">
    <location>
        <begin position="6"/>
        <end position="25"/>
    </location>
</feature>
<proteinExistence type="predicted"/>
<dbReference type="InterPro" id="IPR007300">
    <property type="entry name" value="CidB/LrgB"/>
</dbReference>
<dbReference type="PANTHER" id="PTHR30249">
    <property type="entry name" value="PUTATIVE SEROTONIN TRANSPORTER"/>
    <property type="match status" value="1"/>
</dbReference>
<sequence length="229" mass="23698">MMELTASPFFGVTLSIAAYWVGMSIQKKVNKAYCNGMLIAVALVILTLSVFHIPYENYYAGGSLINLFLGPATACLAVSIYTKKELLKTYWLPVLAGCAAGAVTSIACIYGLSHLFGLNREMMMSLLPKSVTMPIAAAVAEGNGGLVPVAAAAVVFTGILGNLVAPLLIRVFRVRNPMAAGLGIGACSHAVGTAKALEIGETEGAMSGLAIGLCGLITSLLSLLFGLLP</sequence>
<comment type="subcellular location">
    <subcellularLocation>
        <location evidence="1">Membrane</location>
        <topology evidence="1">Multi-pass membrane protein</topology>
    </subcellularLocation>
</comment>
<gene>
    <name evidence="6" type="primary">yohK_15</name>
    <name evidence="6" type="ORF">SDC9_99599</name>
</gene>
<evidence type="ECO:0000256" key="3">
    <source>
        <dbReference type="ARBA" id="ARBA00022989"/>
    </source>
</evidence>
<protein>
    <submittedName>
        <fullName evidence="6">Inner membrane protein YohK</fullName>
    </submittedName>
</protein>
<dbReference type="Pfam" id="PF04172">
    <property type="entry name" value="LrgB"/>
    <property type="match status" value="1"/>
</dbReference>
<dbReference type="AlphaFoldDB" id="A0A645AIS2"/>
<evidence type="ECO:0000256" key="4">
    <source>
        <dbReference type="ARBA" id="ARBA00023136"/>
    </source>
</evidence>
<dbReference type="PANTHER" id="PTHR30249:SF0">
    <property type="entry name" value="PLASTIDAL GLYCOLATE_GLYCERATE TRANSLOCATOR 1, CHLOROPLASTIC"/>
    <property type="match status" value="1"/>
</dbReference>
<reference evidence="6" key="1">
    <citation type="submission" date="2019-08" db="EMBL/GenBank/DDBJ databases">
        <authorList>
            <person name="Kucharzyk K."/>
            <person name="Murdoch R.W."/>
            <person name="Higgins S."/>
            <person name="Loffler F."/>
        </authorList>
    </citation>
    <scope>NUCLEOTIDE SEQUENCE</scope>
</reference>
<dbReference type="EMBL" id="VSSQ01014047">
    <property type="protein sequence ID" value="MPM52836.1"/>
    <property type="molecule type" value="Genomic_DNA"/>
</dbReference>
<evidence type="ECO:0000313" key="6">
    <source>
        <dbReference type="EMBL" id="MPM52836.1"/>
    </source>
</evidence>
<feature type="transmembrane region" description="Helical" evidence="5">
    <location>
        <begin position="209"/>
        <end position="228"/>
    </location>
</feature>
<keyword evidence="2 5" id="KW-0812">Transmembrane</keyword>
<keyword evidence="3 5" id="KW-1133">Transmembrane helix</keyword>
<feature type="transmembrane region" description="Helical" evidence="5">
    <location>
        <begin position="149"/>
        <end position="172"/>
    </location>
</feature>
<evidence type="ECO:0000256" key="5">
    <source>
        <dbReference type="SAM" id="Phobius"/>
    </source>
</evidence>